<dbReference type="SUPFAM" id="SSF51445">
    <property type="entry name" value="(Trans)glycosidases"/>
    <property type="match status" value="1"/>
</dbReference>
<keyword evidence="3" id="KW-1185">Reference proteome</keyword>
<evidence type="ECO:0000313" key="2">
    <source>
        <dbReference type="EMBL" id="KON74101.1"/>
    </source>
</evidence>
<dbReference type="RefSeq" id="WP_053370133.1">
    <property type="nucleotide sequence ID" value="NZ_KQ435289.1"/>
</dbReference>
<reference evidence="2 3" key="1">
    <citation type="journal article" date="2015" name="Sci. Rep.">
        <title>Functional and structural properties of a novel cellulosome-like multienzyme complex: efficient glycoside hydrolysis of water-insoluble 7-xylosyl-10-deacetylpaclitaxel.</title>
        <authorList>
            <person name="Dou T.Y."/>
            <person name="Luan H.W."/>
            <person name="Ge G.B."/>
            <person name="Dong M.M."/>
            <person name="Zou H.F."/>
            <person name="He Y.Q."/>
            <person name="Cui P."/>
            <person name="Wang J.Y."/>
            <person name="Hao D.C."/>
            <person name="Yang S.L."/>
            <person name="Yang L."/>
        </authorList>
    </citation>
    <scope>NUCLEOTIDE SEQUENCE [LARGE SCALE GENOMIC DNA]</scope>
    <source>
        <strain evidence="2 3">F16</strain>
    </source>
</reference>
<dbReference type="PANTHER" id="PTHR37836:SF2">
    <property type="entry name" value="DUF4038 DOMAIN-CONTAINING PROTEIN"/>
    <property type="match status" value="1"/>
</dbReference>
<dbReference type="InterPro" id="IPR025277">
    <property type="entry name" value="Apiosidase-like_cat_dom"/>
</dbReference>
<evidence type="ECO:0000259" key="1">
    <source>
        <dbReference type="Pfam" id="PF13204"/>
    </source>
</evidence>
<sequence length="488" mass="52410">MIAAAAAVVLVLALGAAAGTVWWRHVHSGQGMLIPEGAYTGPQDVPPPGASSEGAIAPEHRFVAAVDPSGRFFLDQAGDPILVQGDSPWSLLTDVAPDDAETYFRVRAEQGFNAAIVSLVGAEANGAPSDDGATYDGVLPFGDEGVLDWNPPYWDRAHDYLRIAAERGVTVFLYPIDGWTVGHAFSPRDQGECRAFGEQVALWARDLPNIVWMTGGDYFPVTNEPEEGSDVDRCMSGALDGIRATGDDRPFSIQLGYQKSISSDNPYWADRVDFDFVYTYYPTYRAVREAYGRLPARPALFGEGNYDGLNLQPETPDTTDETLRRQYLWAVTSGSPGAFYGTADWRFEEGWPERLSRPGTTQLSRLAALVASLPWWELVPDVDGRLVTDGAGTEVQDDTPLDVLESDFATAALTADGSTALVYVPTARTIGLDVGAVAPQASSYWVDPASATAVPTELSASMTTPGRNSAGAEDWLLVVTTAELPGVS</sequence>
<feature type="domain" description="Apiosidase-like catalytic" evidence="1">
    <location>
        <begin position="69"/>
        <end position="377"/>
    </location>
</feature>
<gene>
    <name evidence="2" type="ORF">M768_08325</name>
</gene>
<dbReference type="Gene3D" id="3.20.20.80">
    <property type="entry name" value="Glycosidases"/>
    <property type="match status" value="1"/>
</dbReference>
<dbReference type="InterPro" id="IPR017853">
    <property type="entry name" value="GH"/>
</dbReference>
<comment type="caution">
    <text evidence="2">The sequence shown here is derived from an EMBL/GenBank/DDBJ whole genome shotgun (WGS) entry which is preliminary data.</text>
</comment>
<dbReference type="EMBL" id="ATNL01000007">
    <property type="protein sequence ID" value="KON74101.1"/>
    <property type="molecule type" value="Genomic_DNA"/>
</dbReference>
<proteinExistence type="predicted"/>
<organism evidence="2 3">
    <name type="scientific">Cellulosimicrobium cellulans F16</name>
    <dbReference type="NCBI Taxonomy" id="1350482"/>
    <lineage>
        <taxon>Bacteria</taxon>
        <taxon>Bacillati</taxon>
        <taxon>Actinomycetota</taxon>
        <taxon>Actinomycetes</taxon>
        <taxon>Micrococcales</taxon>
        <taxon>Promicromonosporaceae</taxon>
        <taxon>Cellulosimicrobium</taxon>
    </lineage>
</organism>
<dbReference type="Pfam" id="PF13204">
    <property type="entry name" value="Apiosidase"/>
    <property type="match status" value="1"/>
</dbReference>
<evidence type="ECO:0000313" key="3">
    <source>
        <dbReference type="Proteomes" id="UP000037387"/>
    </source>
</evidence>
<name>A0A0M0FA84_CELCE</name>
<dbReference type="AlphaFoldDB" id="A0A0M0FA84"/>
<protein>
    <recommendedName>
        <fullName evidence="1">Apiosidase-like catalytic domain-containing protein</fullName>
    </recommendedName>
</protein>
<accession>A0A0M0FA84</accession>
<dbReference type="Proteomes" id="UP000037387">
    <property type="component" value="Unassembled WGS sequence"/>
</dbReference>
<dbReference type="PANTHER" id="PTHR37836">
    <property type="entry name" value="LMO1036 PROTEIN"/>
    <property type="match status" value="1"/>
</dbReference>